<keyword evidence="2" id="KW-0812">Transmembrane</keyword>
<dbReference type="GO" id="GO:0006508">
    <property type="term" value="P:proteolysis"/>
    <property type="evidence" value="ECO:0007669"/>
    <property type="project" value="UniProtKB-KW"/>
</dbReference>
<dbReference type="Pfam" id="PF02517">
    <property type="entry name" value="Rce1-like"/>
    <property type="match status" value="1"/>
</dbReference>
<feature type="transmembrane region" description="Helical" evidence="2">
    <location>
        <begin position="203"/>
        <end position="221"/>
    </location>
</feature>
<keyword evidence="2" id="KW-0472">Membrane</keyword>
<evidence type="ECO:0000256" key="2">
    <source>
        <dbReference type="SAM" id="Phobius"/>
    </source>
</evidence>
<accession>A0A517YI40</accession>
<organism evidence="4 5">
    <name type="scientific">Anatilimnocola aggregata</name>
    <dbReference type="NCBI Taxonomy" id="2528021"/>
    <lineage>
        <taxon>Bacteria</taxon>
        <taxon>Pseudomonadati</taxon>
        <taxon>Planctomycetota</taxon>
        <taxon>Planctomycetia</taxon>
        <taxon>Pirellulales</taxon>
        <taxon>Pirellulaceae</taxon>
        <taxon>Anatilimnocola</taxon>
    </lineage>
</organism>
<feature type="transmembrane region" description="Helical" evidence="2">
    <location>
        <begin position="166"/>
        <end position="191"/>
    </location>
</feature>
<dbReference type="Proteomes" id="UP000315017">
    <property type="component" value="Chromosome"/>
</dbReference>
<feature type="region of interest" description="Disordered" evidence="1">
    <location>
        <begin position="1"/>
        <end position="22"/>
    </location>
</feature>
<keyword evidence="4" id="KW-0645">Protease</keyword>
<feature type="transmembrane region" description="Helical" evidence="2">
    <location>
        <begin position="241"/>
        <end position="259"/>
    </location>
</feature>
<keyword evidence="4" id="KW-0378">Hydrolase</keyword>
<dbReference type="InterPro" id="IPR003675">
    <property type="entry name" value="Rce1/LyrA-like_dom"/>
</dbReference>
<dbReference type="AlphaFoldDB" id="A0A517YI40"/>
<evidence type="ECO:0000256" key="1">
    <source>
        <dbReference type="SAM" id="MobiDB-lite"/>
    </source>
</evidence>
<protein>
    <submittedName>
        <fullName evidence="4">CAAX amino terminal protease self-immunity</fullName>
    </submittedName>
</protein>
<dbReference type="OrthoDB" id="9814348at2"/>
<evidence type="ECO:0000259" key="3">
    <source>
        <dbReference type="Pfam" id="PF02517"/>
    </source>
</evidence>
<dbReference type="KEGG" id="aagg:ETAA8_50020"/>
<feature type="transmembrane region" description="Helical" evidence="2">
    <location>
        <begin position="76"/>
        <end position="98"/>
    </location>
</feature>
<feature type="transmembrane region" description="Helical" evidence="2">
    <location>
        <begin position="110"/>
        <end position="131"/>
    </location>
</feature>
<proteinExistence type="predicted"/>
<dbReference type="GO" id="GO:0004175">
    <property type="term" value="F:endopeptidase activity"/>
    <property type="evidence" value="ECO:0007669"/>
    <property type="project" value="UniProtKB-ARBA"/>
</dbReference>
<reference evidence="4 5" key="1">
    <citation type="submission" date="2019-02" db="EMBL/GenBank/DDBJ databases">
        <title>Deep-cultivation of Planctomycetes and their phenomic and genomic characterization uncovers novel biology.</title>
        <authorList>
            <person name="Wiegand S."/>
            <person name="Jogler M."/>
            <person name="Boedeker C."/>
            <person name="Pinto D."/>
            <person name="Vollmers J."/>
            <person name="Rivas-Marin E."/>
            <person name="Kohn T."/>
            <person name="Peeters S.H."/>
            <person name="Heuer A."/>
            <person name="Rast P."/>
            <person name="Oberbeckmann S."/>
            <person name="Bunk B."/>
            <person name="Jeske O."/>
            <person name="Meyerdierks A."/>
            <person name="Storesund J.E."/>
            <person name="Kallscheuer N."/>
            <person name="Luecker S."/>
            <person name="Lage O.M."/>
            <person name="Pohl T."/>
            <person name="Merkel B.J."/>
            <person name="Hornburger P."/>
            <person name="Mueller R.-W."/>
            <person name="Bruemmer F."/>
            <person name="Labrenz M."/>
            <person name="Spormann A.M."/>
            <person name="Op den Camp H."/>
            <person name="Overmann J."/>
            <person name="Amann R."/>
            <person name="Jetten M.S.M."/>
            <person name="Mascher T."/>
            <person name="Medema M.H."/>
            <person name="Devos D.P."/>
            <person name="Kaster A.-K."/>
            <person name="Ovreas L."/>
            <person name="Rohde M."/>
            <person name="Galperin M.Y."/>
            <person name="Jogler C."/>
        </authorList>
    </citation>
    <scope>NUCLEOTIDE SEQUENCE [LARGE SCALE GENOMIC DNA]</scope>
    <source>
        <strain evidence="4 5">ETA_A8</strain>
    </source>
</reference>
<dbReference type="EMBL" id="CP036274">
    <property type="protein sequence ID" value="QDU29886.1"/>
    <property type="molecule type" value="Genomic_DNA"/>
</dbReference>
<gene>
    <name evidence="4" type="ORF">ETAA8_50020</name>
</gene>
<dbReference type="RefSeq" id="WP_145094419.1">
    <property type="nucleotide sequence ID" value="NZ_CP036274.1"/>
</dbReference>
<keyword evidence="5" id="KW-1185">Reference proteome</keyword>
<dbReference type="GO" id="GO:0080120">
    <property type="term" value="P:CAAX-box protein maturation"/>
    <property type="evidence" value="ECO:0007669"/>
    <property type="project" value="UniProtKB-ARBA"/>
</dbReference>
<evidence type="ECO:0000313" key="5">
    <source>
        <dbReference type="Proteomes" id="UP000315017"/>
    </source>
</evidence>
<feature type="transmembrane region" description="Helical" evidence="2">
    <location>
        <begin position="42"/>
        <end position="64"/>
    </location>
</feature>
<keyword evidence="2" id="KW-1133">Transmembrane helix</keyword>
<feature type="domain" description="CAAX prenyl protease 2/Lysostaphin resistance protein A-like" evidence="3">
    <location>
        <begin position="163"/>
        <end position="274"/>
    </location>
</feature>
<evidence type="ECO:0000313" key="4">
    <source>
        <dbReference type="EMBL" id="QDU29886.1"/>
    </source>
</evidence>
<feature type="compositionally biased region" description="Polar residues" evidence="1">
    <location>
        <begin position="1"/>
        <end position="17"/>
    </location>
</feature>
<sequence length="280" mass="30741">MTSAADAQGKATPTSKVKSAALTPAQPRDSYWELSRRPLTSLLFVAPILLAYELGVLTLGPGALRNAADVWIRQLLGALGFGQYFLLPLLVCGVLLGWHHVRHDPWRMHGRVIGIMWLESLVLGLALLALAQFMGRVFSPAEIVAASQIELRLDAGTIPRSTWSKFIGYLGAGLYEEVLFRLLLLSTLLWLARQAGLNLRGSVIVGLLLTSLAFAAVHYRFELSLFGWSIGPQYGDSFSWFSFLFRVAAGVIFGWLFVLRGFGIVVGAHALYDILVLVTE</sequence>
<name>A0A517YI40_9BACT</name>